<reference evidence="9" key="1">
    <citation type="submission" date="2016-10" db="EMBL/GenBank/DDBJ databases">
        <authorList>
            <person name="Varghese N."/>
            <person name="Submissions S."/>
        </authorList>
    </citation>
    <scope>NUCLEOTIDE SEQUENCE [LARGE SCALE GENOMIC DNA]</scope>
    <source>
        <strain evidence="9">DSM 21620</strain>
    </source>
</reference>
<keyword evidence="4 6" id="KW-0732">Signal</keyword>
<accession>A0A1G6QE41</accession>
<dbReference type="OrthoDB" id="2241086at2"/>
<dbReference type="PANTHER" id="PTHR30532">
    <property type="entry name" value="IRON III DICITRATE-BINDING PERIPLASMIC PROTEIN"/>
    <property type="match status" value="1"/>
</dbReference>
<keyword evidence="3" id="KW-0813">Transport</keyword>
<dbReference type="Gene3D" id="3.40.50.1980">
    <property type="entry name" value="Nitrogenase molybdenum iron protein domain"/>
    <property type="match status" value="2"/>
</dbReference>
<dbReference type="RefSeq" id="WP_093727127.1">
    <property type="nucleotide sequence ID" value="NZ_FMZB01000005.1"/>
</dbReference>
<evidence type="ECO:0000313" key="9">
    <source>
        <dbReference type="Proteomes" id="UP000198666"/>
    </source>
</evidence>
<dbReference type="GO" id="GO:1901678">
    <property type="term" value="P:iron coordination entity transport"/>
    <property type="evidence" value="ECO:0007669"/>
    <property type="project" value="UniProtKB-ARBA"/>
</dbReference>
<proteinExistence type="inferred from homology"/>
<evidence type="ECO:0000256" key="4">
    <source>
        <dbReference type="ARBA" id="ARBA00022729"/>
    </source>
</evidence>
<evidence type="ECO:0000256" key="3">
    <source>
        <dbReference type="ARBA" id="ARBA00022448"/>
    </source>
</evidence>
<sequence length="304" mass="33731">MKKAAIALIGLFLLILSACGTSEKSTADSSEKETKDTFTYESETGPIEVPSDPQRVVVLASYAGDVLSLGVNIVGVDEWAKSSPVLSDKLKDAETVSEDDVEKILELKPDLIIAADTTKNLDKFKEMAPTVTYTYNKVDYLTQHVEIGKLLNKGDEAQQWVDDFKERAKTTGDEIKAKIGEDATVTVMESYDKGMGVLGDSWGRGTEILYQEMGLAMPDKVKEMTEKEGYTMISSEVLPEYVGDYLVISEYSDQDNSYQDTELFKEIPAVKEGHVLTADANAFLFNDALTLDYQLDFFEEQLLK</sequence>
<evidence type="ECO:0000259" key="7">
    <source>
        <dbReference type="PROSITE" id="PS50983"/>
    </source>
</evidence>
<dbReference type="AlphaFoldDB" id="A0A1G6QE41"/>
<dbReference type="Proteomes" id="UP000198666">
    <property type="component" value="Unassembled WGS sequence"/>
</dbReference>
<gene>
    <name evidence="8" type="ORF">SAMN05421663_10522</name>
</gene>
<dbReference type="PROSITE" id="PS50983">
    <property type="entry name" value="FE_B12_PBP"/>
    <property type="match status" value="1"/>
</dbReference>
<dbReference type="InterPro" id="IPR051313">
    <property type="entry name" value="Bact_iron-sidero_bind"/>
</dbReference>
<dbReference type="PANTHER" id="PTHR30532:SF26">
    <property type="entry name" value="IRON(3+)-HYDROXAMATE-BINDING PROTEIN FHUD"/>
    <property type="match status" value="1"/>
</dbReference>
<dbReference type="GO" id="GO:0030288">
    <property type="term" value="C:outer membrane-bounded periplasmic space"/>
    <property type="evidence" value="ECO:0007669"/>
    <property type="project" value="TreeGrafter"/>
</dbReference>
<comment type="similarity">
    <text evidence="2">Belongs to the bacterial solute-binding protein 8 family.</text>
</comment>
<dbReference type="SUPFAM" id="SSF53807">
    <property type="entry name" value="Helical backbone' metal receptor"/>
    <property type="match status" value="1"/>
</dbReference>
<comment type="subcellular location">
    <subcellularLocation>
        <location evidence="1">Cell membrane</location>
        <topology evidence="1">Lipid-anchor</topology>
    </subcellularLocation>
</comment>
<feature type="signal peptide" evidence="6">
    <location>
        <begin position="1"/>
        <end position="20"/>
    </location>
</feature>
<dbReference type="PROSITE" id="PS51257">
    <property type="entry name" value="PROKAR_LIPOPROTEIN"/>
    <property type="match status" value="1"/>
</dbReference>
<dbReference type="CDD" id="cd01138">
    <property type="entry name" value="FeuA"/>
    <property type="match status" value="1"/>
</dbReference>
<evidence type="ECO:0000256" key="5">
    <source>
        <dbReference type="SAM" id="MobiDB-lite"/>
    </source>
</evidence>
<name>A0A1G6QE41_9BACI</name>
<dbReference type="EMBL" id="FMZB01000005">
    <property type="protein sequence ID" value="SDC89947.1"/>
    <property type="molecule type" value="Genomic_DNA"/>
</dbReference>
<dbReference type="GO" id="GO:0005886">
    <property type="term" value="C:plasma membrane"/>
    <property type="evidence" value="ECO:0007669"/>
    <property type="project" value="UniProtKB-SubCell"/>
</dbReference>
<feature type="chain" id="PRO_5038639363" evidence="6">
    <location>
        <begin position="21"/>
        <end position="304"/>
    </location>
</feature>
<feature type="domain" description="Fe/B12 periplasmic-binding" evidence="7">
    <location>
        <begin position="54"/>
        <end position="304"/>
    </location>
</feature>
<evidence type="ECO:0000256" key="6">
    <source>
        <dbReference type="SAM" id="SignalP"/>
    </source>
</evidence>
<keyword evidence="9" id="KW-1185">Reference proteome</keyword>
<protein>
    <submittedName>
        <fullName evidence="8">Iron complex transport system substrate-binding protein</fullName>
    </submittedName>
</protein>
<evidence type="ECO:0000313" key="8">
    <source>
        <dbReference type="EMBL" id="SDC89947.1"/>
    </source>
</evidence>
<dbReference type="STRING" id="361279.SAMN05421663_10522"/>
<dbReference type="Pfam" id="PF01497">
    <property type="entry name" value="Peripla_BP_2"/>
    <property type="match status" value="1"/>
</dbReference>
<evidence type="ECO:0000256" key="1">
    <source>
        <dbReference type="ARBA" id="ARBA00004193"/>
    </source>
</evidence>
<dbReference type="InterPro" id="IPR002491">
    <property type="entry name" value="ABC_transptr_periplasmic_BD"/>
</dbReference>
<evidence type="ECO:0000256" key="2">
    <source>
        <dbReference type="ARBA" id="ARBA00008814"/>
    </source>
</evidence>
<feature type="region of interest" description="Disordered" evidence="5">
    <location>
        <begin position="25"/>
        <end position="46"/>
    </location>
</feature>
<feature type="compositionally biased region" description="Basic and acidic residues" evidence="5">
    <location>
        <begin position="25"/>
        <end position="38"/>
    </location>
</feature>
<organism evidence="8 9">
    <name type="scientific">Terribacillus halophilus</name>
    <dbReference type="NCBI Taxonomy" id="361279"/>
    <lineage>
        <taxon>Bacteria</taxon>
        <taxon>Bacillati</taxon>
        <taxon>Bacillota</taxon>
        <taxon>Bacilli</taxon>
        <taxon>Bacillales</taxon>
        <taxon>Bacillaceae</taxon>
        <taxon>Terribacillus</taxon>
    </lineage>
</organism>